<keyword evidence="2" id="KW-0969">Cilium</keyword>
<geneLocation type="plasmid" evidence="2 3">
    <name>unnamed</name>
</geneLocation>
<keyword evidence="2" id="KW-0282">Flagellum</keyword>
<feature type="coiled-coil region" evidence="1">
    <location>
        <begin position="36"/>
        <end position="63"/>
    </location>
</feature>
<sequence>MISKLLDISNSLAELMRGETADLEGTGHHVDHEEISNAKLRLVANLEAEIARLNREHPEWLNALTDEDRATLSQVMQGLRDTAAENQVILKRHLDLSTELIDAVSDEARRVTGKGGVSYQSSGALAAQDKSSPISVNTQL</sequence>
<gene>
    <name evidence="2" type="ORF">DVR09_14600</name>
</gene>
<name>A0A345YID4_9SPHN</name>
<proteinExistence type="predicted"/>
<evidence type="ECO:0000313" key="2">
    <source>
        <dbReference type="EMBL" id="AXK43686.1"/>
    </source>
</evidence>
<reference evidence="2 3" key="1">
    <citation type="submission" date="2018-07" db="EMBL/GenBank/DDBJ databases">
        <title>Genome sequence of Erythrobacter strain YH-07, an antagonistic bacterium isolated from Yellow Sea.</title>
        <authorList>
            <person name="Tang T."/>
            <person name="Liu Q."/>
            <person name="Sun X."/>
        </authorList>
    </citation>
    <scope>NUCLEOTIDE SEQUENCE [LARGE SCALE GENOMIC DNA]</scope>
    <source>
        <strain evidence="2 3">YH-07</strain>
        <plasmid evidence="2 3">unnamed</plasmid>
    </source>
</reference>
<protein>
    <submittedName>
        <fullName evidence="2">Flagellar protein FlgN</fullName>
    </submittedName>
</protein>
<dbReference type="AlphaFoldDB" id="A0A345YID4"/>
<keyword evidence="3" id="KW-1185">Reference proteome</keyword>
<keyword evidence="1" id="KW-0175">Coiled coil</keyword>
<keyword evidence="2" id="KW-0966">Cell projection</keyword>
<evidence type="ECO:0000313" key="3">
    <source>
        <dbReference type="Proteomes" id="UP000254508"/>
    </source>
</evidence>
<dbReference type="KEGG" id="err:DVR09_14600"/>
<dbReference type="EMBL" id="CP031358">
    <property type="protein sequence ID" value="AXK43686.1"/>
    <property type="molecule type" value="Genomic_DNA"/>
</dbReference>
<organism evidence="2 3">
    <name type="scientific">Erythrobacter aureus</name>
    <dbReference type="NCBI Taxonomy" id="2182384"/>
    <lineage>
        <taxon>Bacteria</taxon>
        <taxon>Pseudomonadati</taxon>
        <taxon>Pseudomonadota</taxon>
        <taxon>Alphaproteobacteria</taxon>
        <taxon>Sphingomonadales</taxon>
        <taxon>Erythrobacteraceae</taxon>
        <taxon>Erythrobacter/Porphyrobacter group</taxon>
        <taxon>Erythrobacter</taxon>
    </lineage>
</organism>
<accession>A0A345YID4</accession>
<dbReference type="Proteomes" id="UP000254508">
    <property type="component" value="Plasmid unnamed"/>
</dbReference>
<keyword evidence="2" id="KW-0614">Plasmid</keyword>
<dbReference type="RefSeq" id="WP_115417999.1">
    <property type="nucleotide sequence ID" value="NZ_CP031358.1"/>
</dbReference>
<evidence type="ECO:0000256" key="1">
    <source>
        <dbReference type="SAM" id="Coils"/>
    </source>
</evidence>
<dbReference type="OrthoDB" id="7571789at2"/>